<evidence type="ECO:0000256" key="1">
    <source>
        <dbReference type="ARBA" id="ARBA00001541"/>
    </source>
</evidence>
<evidence type="ECO:0000256" key="6">
    <source>
        <dbReference type="PIRSR" id="PIRSR000410-1"/>
    </source>
</evidence>
<comment type="function">
    <text evidence="5">Methylation of the membrane-bound methyl-accepting chemotaxis proteins (MCP) to form gamma-glutamyl methyl ester residues in MCP.</text>
</comment>
<dbReference type="Pfam" id="PF03705">
    <property type="entry name" value="CheR_N"/>
    <property type="match status" value="1"/>
</dbReference>
<dbReference type="EMBL" id="JACHLL010000005">
    <property type="protein sequence ID" value="MBB6342722.1"/>
    <property type="molecule type" value="Genomic_DNA"/>
</dbReference>
<dbReference type="PANTHER" id="PTHR24422">
    <property type="entry name" value="CHEMOTAXIS PROTEIN METHYLTRANSFERASE"/>
    <property type="match status" value="1"/>
</dbReference>
<feature type="binding site" evidence="6">
    <location>
        <position position="143"/>
    </location>
    <ligand>
        <name>S-adenosyl-L-methionine</name>
        <dbReference type="ChEBI" id="CHEBI:59789"/>
    </ligand>
</feature>
<evidence type="ECO:0000256" key="4">
    <source>
        <dbReference type="ARBA" id="ARBA00022691"/>
    </source>
</evidence>
<dbReference type="Gene3D" id="1.10.155.10">
    <property type="entry name" value="Chemotaxis receptor methyltransferase CheR, N-terminal domain"/>
    <property type="match status" value="1"/>
</dbReference>
<feature type="binding site" evidence="6">
    <location>
        <position position="84"/>
    </location>
    <ligand>
        <name>S-adenosyl-L-methionine</name>
        <dbReference type="ChEBI" id="CHEBI:59789"/>
    </ligand>
</feature>
<accession>A0A7X0ESM7</accession>
<dbReference type="InterPro" id="IPR036804">
    <property type="entry name" value="CheR_N_sf"/>
</dbReference>
<comment type="caution">
    <text evidence="8">The sequence shown here is derived from an EMBL/GenBank/DDBJ whole genome shotgun (WGS) entry which is preliminary data.</text>
</comment>
<keyword evidence="2 5" id="KW-0489">Methyltransferase</keyword>
<dbReference type="InterPro" id="IPR050903">
    <property type="entry name" value="Bact_Chemotaxis_MeTrfase"/>
</dbReference>
<protein>
    <recommendedName>
        <fullName evidence="5">Chemotaxis protein methyltransferase</fullName>
        <ecNumber evidence="5">2.1.1.80</ecNumber>
    </recommendedName>
</protein>
<name>A0A7X0ESM7_9PSED</name>
<dbReference type="RefSeq" id="WP_184684425.1">
    <property type="nucleotide sequence ID" value="NZ_JACHLL010000005.1"/>
</dbReference>
<feature type="binding site" evidence="6">
    <location>
        <position position="78"/>
    </location>
    <ligand>
        <name>S-adenosyl-L-methionine</name>
        <dbReference type="ChEBI" id="CHEBI:59789"/>
    </ligand>
</feature>
<dbReference type="PRINTS" id="PR00996">
    <property type="entry name" value="CHERMTFRASE"/>
</dbReference>
<dbReference type="PIRSF" id="PIRSF000410">
    <property type="entry name" value="CheR"/>
    <property type="match status" value="1"/>
</dbReference>
<feature type="binding site" evidence="6">
    <location>
        <begin position="201"/>
        <end position="202"/>
    </location>
    <ligand>
        <name>S-adenosyl-L-methionine</name>
        <dbReference type="ChEBI" id="CHEBI:59789"/>
    </ligand>
</feature>
<evidence type="ECO:0000259" key="7">
    <source>
        <dbReference type="PROSITE" id="PS50123"/>
    </source>
</evidence>
<evidence type="ECO:0000313" key="9">
    <source>
        <dbReference type="Proteomes" id="UP000557193"/>
    </source>
</evidence>
<feature type="binding site" evidence="6">
    <location>
        <position position="80"/>
    </location>
    <ligand>
        <name>S-adenosyl-L-methionine</name>
        <dbReference type="ChEBI" id="CHEBI:59789"/>
    </ligand>
</feature>
<dbReference type="Proteomes" id="UP000557193">
    <property type="component" value="Unassembled WGS sequence"/>
</dbReference>
<gene>
    <name evidence="8" type="ORF">HNP49_002904</name>
</gene>
<dbReference type="GO" id="GO:0008983">
    <property type="term" value="F:protein-glutamate O-methyltransferase activity"/>
    <property type="evidence" value="ECO:0007669"/>
    <property type="project" value="UniProtKB-EC"/>
</dbReference>
<dbReference type="SMART" id="SM00138">
    <property type="entry name" value="MeTrc"/>
    <property type="match status" value="1"/>
</dbReference>
<sequence length="279" mass="32381">MAEEVREFHYRAEDFQQVRRLLYQRSGISLSESKDQMVYSRLARRLRVLGLDSFGAYFNHLQQHDEEWQEFVNALTTNLTSFFRESHHFASLAEYLQKHPRRNGPIRIWCSAASTGEEPYSLAITAMEAFASLRPPVQIIASDIDTGVLQTAAQGIYPLNRIDQLSSARKKRFFLRGKGRQEGMVRVRDELRELIEFQQINLLDPRWPIEPGLDVIFCRNVMIYFDKPTQQHLLERMVKLLRSDGLFFAGHSESFVHATHLVRLIGRTVYRPSQGGGRP</sequence>
<dbReference type="Pfam" id="PF01739">
    <property type="entry name" value="CheR"/>
    <property type="match status" value="1"/>
</dbReference>
<evidence type="ECO:0000313" key="8">
    <source>
        <dbReference type="EMBL" id="MBB6342722.1"/>
    </source>
</evidence>
<dbReference type="InterPro" id="IPR022642">
    <property type="entry name" value="CheR_C"/>
</dbReference>
<dbReference type="GO" id="GO:0032259">
    <property type="term" value="P:methylation"/>
    <property type="evidence" value="ECO:0007669"/>
    <property type="project" value="UniProtKB-KW"/>
</dbReference>
<feature type="domain" description="CheR-type methyltransferase" evidence="7">
    <location>
        <begin position="3"/>
        <end position="275"/>
    </location>
</feature>
<keyword evidence="9" id="KW-1185">Reference proteome</keyword>
<dbReference type="SUPFAM" id="SSF53335">
    <property type="entry name" value="S-adenosyl-L-methionine-dependent methyltransferases"/>
    <property type="match status" value="1"/>
</dbReference>
<reference evidence="8 9" key="1">
    <citation type="submission" date="2020-08" db="EMBL/GenBank/DDBJ databases">
        <title>Functional genomics of gut bacteria from endangered species of beetles.</title>
        <authorList>
            <person name="Carlos-Shanley C."/>
        </authorList>
    </citation>
    <scope>NUCLEOTIDE SEQUENCE [LARGE SCALE GENOMIC DNA]</scope>
    <source>
        <strain evidence="8 9">S00202</strain>
    </source>
</reference>
<feature type="binding site" evidence="6">
    <location>
        <begin position="219"/>
        <end position="220"/>
    </location>
    <ligand>
        <name>S-adenosyl-L-methionine</name>
        <dbReference type="ChEBI" id="CHEBI:59789"/>
    </ligand>
</feature>
<dbReference type="EC" id="2.1.1.80" evidence="5"/>
<dbReference type="SUPFAM" id="SSF47757">
    <property type="entry name" value="Chemotaxis receptor methyltransferase CheR, N-terminal domain"/>
    <property type="match status" value="1"/>
</dbReference>
<evidence type="ECO:0000256" key="5">
    <source>
        <dbReference type="PIRNR" id="PIRNR000410"/>
    </source>
</evidence>
<dbReference type="PROSITE" id="PS50123">
    <property type="entry name" value="CHER"/>
    <property type="match status" value="1"/>
</dbReference>
<evidence type="ECO:0000256" key="3">
    <source>
        <dbReference type="ARBA" id="ARBA00022679"/>
    </source>
</evidence>
<proteinExistence type="predicted"/>
<dbReference type="PANTHER" id="PTHR24422:SF19">
    <property type="entry name" value="CHEMOTAXIS PROTEIN METHYLTRANSFERASE"/>
    <property type="match status" value="1"/>
</dbReference>
<dbReference type="InterPro" id="IPR029063">
    <property type="entry name" value="SAM-dependent_MTases_sf"/>
</dbReference>
<dbReference type="InterPro" id="IPR022641">
    <property type="entry name" value="CheR_N"/>
</dbReference>
<keyword evidence="3 5" id="KW-0808">Transferase</keyword>
<evidence type="ECO:0000256" key="2">
    <source>
        <dbReference type="ARBA" id="ARBA00022603"/>
    </source>
</evidence>
<dbReference type="AlphaFoldDB" id="A0A7X0ESM7"/>
<feature type="binding site" evidence="6">
    <location>
        <position position="118"/>
    </location>
    <ligand>
        <name>S-adenosyl-L-methionine</name>
        <dbReference type="ChEBI" id="CHEBI:59789"/>
    </ligand>
</feature>
<dbReference type="Gene3D" id="3.40.50.150">
    <property type="entry name" value="Vaccinia Virus protein VP39"/>
    <property type="match status" value="1"/>
</dbReference>
<organism evidence="8 9">
    <name type="scientific">Pseudomonas fluvialis</name>
    <dbReference type="NCBI Taxonomy" id="1793966"/>
    <lineage>
        <taxon>Bacteria</taxon>
        <taxon>Pseudomonadati</taxon>
        <taxon>Pseudomonadota</taxon>
        <taxon>Gammaproteobacteria</taxon>
        <taxon>Pseudomonadales</taxon>
        <taxon>Pseudomonadaceae</taxon>
        <taxon>Pseudomonas</taxon>
    </lineage>
</organism>
<dbReference type="InterPro" id="IPR026024">
    <property type="entry name" value="Chemotaxis_MeTrfase_CheR"/>
</dbReference>
<keyword evidence="4 5" id="KW-0949">S-adenosyl-L-methionine</keyword>
<dbReference type="InterPro" id="IPR000780">
    <property type="entry name" value="CheR_MeTrfase"/>
</dbReference>
<comment type="catalytic activity">
    <reaction evidence="1 5">
        <text>L-glutamyl-[protein] + S-adenosyl-L-methionine = [protein]-L-glutamate 5-O-methyl ester + S-adenosyl-L-homocysteine</text>
        <dbReference type="Rhea" id="RHEA:24452"/>
        <dbReference type="Rhea" id="RHEA-COMP:10208"/>
        <dbReference type="Rhea" id="RHEA-COMP:10311"/>
        <dbReference type="ChEBI" id="CHEBI:29973"/>
        <dbReference type="ChEBI" id="CHEBI:57856"/>
        <dbReference type="ChEBI" id="CHEBI:59789"/>
        <dbReference type="ChEBI" id="CHEBI:82795"/>
        <dbReference type="EC" id="2.1.1.80"/>
    </reaction>
</comment>